<dbReference type="InterPro" id="IPR013762">
    <property type="entry name" value="Integrase-like_cat_sf"/>
</dbReference>
<organism evidence="3 4">
    <name type="scientific">Symbiodinium necroappetens</name>
    <dbReference type="NCBI Taxonomy" id="1628268"/>
    <lineage>
        <taxon>Eukaryota</taxon>
        <taxon>Sar</taxon>
        <taxon>Alveolata</taxon>
        <taxon>Dinophyceae</taxon>
        <taxon>Suessiales</taxon>
        <taxon>Symbiodiniaceae</taxon>
        <taxon>Symbiodinium</taxon>
    </lineage>
</organism>
<feature type="region of interest" description="Disordered" evidence="2">
    <location>
        <begin position="655"/>
        <end position="695"/>
    </location>
</feature>
<feature type="compositionally biased region" description="Acidic residues" evidence="2">
    <location>
        <begin position="336"/>
        <end position="354"/>
    </location>
</feature>
<dbReference type="InterPro" id="IPR011010">
    <property type="entry name" value="DNA_brk_join_enz"/>
</dbReference>
<dbReference type="OrthoDB" id="420706at2759"/>
<evidence type="ECO:0000256" key="2">
    <source>
        <dbReference type="SAM" id="MobiDB-lite"/>
    </source>
</evidence>
<dbReference type="EMBL" id="CAJNJA010095330">
    <property type="protein sequence ID" value="CAE7941958.1"/>
    <property type="molecule type" value="Genomic_DNA"/>
</dbReference>
<feature type="region of interest" description="Disordered" evidence="2">
    <location>
        <begin position="335"/>
        <end position="354"/>
    </location>
</feature>
<keyword evidence="1" id="KW-0233">DNA recombination</keyword>
<evidence type="ECO:0000313" key="3">
    <source>
        <dbReference type="EMBL" id="CAE7941958.1"/>
    </source>
</evidence>
<gene>
    <name evidence="3" type="primary">RAB14</name>
    <name evidence="3" type="ORF">SNEC2469_LOCUS34472</name>
</gene>
<dbReference type="Gene3D" id="1.10.443.10">
    <property type="entry name" value="Intergrase catalytic core"/>
    <property type="match status" value="1"/>
</dbReference>
<dbReference type="GO" id="GO:0015074">
    <property type="term" value="P:DNA integration"/>
    <property type="evidence" value="ECO:0007669"/>
    <property type="project" value="InterPro"/>
</dbReference>
<proteinExistence type="predicted"/>
<name>A0A813CE27_9DINO</name>
<dbReference type="GO" id="GO:0003677">
    <property type="term" value="F:DNA binding"/>
    <property type="evidence" value="ECO:0007669"/>
    <property type="project" value="InterPro"/>
</dbReference>
<protein>
    <submittedName>
        <fullName evidence="3">RAB14 protein</fullName>
    </submittedName>
</protein>
<dbReference type="GO" id="GO:0006310">
    <property type="term" value="P:DNA recombination"/>
    <property type="evidence" value="ECO:0007669"/>
    <property type="project" value="UniProtKB-KW"/>
</dbReference>
<evidence type="ECO:0000256" key="1">
    <source>
        <dbReference type="ARBA" id="ARBA00023172"/>
    </source>
</evidence>
<dbReference type="Proteomes" id="UP000601435">
    <property type="component" value="Unassembled WGS sequence"/>
</dbReference>
<sequence length="1681" mass="185913">MSIGAVDEDSLCFSFRGLRFVVTAEGERTSAASGSQGRPVLVDQGTQTESGPLAGEHPLAQAGIPDPDWTRLVELFTASELNDFELGSFAHFAREIKSAGELTATGRIARAARAGWCARQVLSSDTLTEYVSASPPCTLANRIYICLRCTQYPNGFISSSFGSYREACFDLGRNRPQEEVRRLAEVADPQKPLAPAYLADVSEAAAWRAVAFVVRVRAGGFMVALPVDERVSAALENMMGADGSELALVREVELSAETPRRRPVGILRVLLADIGWEALSAFKKAATGRGGPEMITMQKEGAIVRPTRSSAMDVSEAWIAEVFDDPALNEYVTANEDQEDGEQEEPPPEIEETPEQAVIRLQARVRTLEARHQPATGANRPGATRGARPLFPEHTSGALGADDWDALRQAAGPPPGNLARHERRPRPAKAIIEDDTLAEEEAGAIGLEGEGSSQPLLQQILLTQTKLLERLAGKTGSDPIAAALTGSSSSEPTSGSAKGITAREAYVKMMQQQTSITSAIRASAAAELGFDASDPPSSLMRTYVERKMVIGEHRMLAFAHLLAHAWEEAREKQDPLLEFWASRGLLMAEQFGVDAGRTTMGWLFSALPDPNWNLLQRKRTGLKPFARLAAGSWVAANTAYLRDLEYLENRLKAVNPGAPPSAADPPAARESDADKPEADRRPQRPPRKPKVHGTREDILALAEKWDRKQALRLIPVSEIDLSEAVDTEIFEAAGRAYTQVRLIQHEDKRKRNEFVGSFLGAEMDGVTGFVSAPRHRISVLMLLTAMICYKSVSSPALLSSLLGFWVHVLLFRRPGLALLSASFRDARKQPMNEVIKLSRETVCELQALTWLAPLWVTNLRVDYAPHVFCTDASPYGAGICRGDLPREVVKELWRHGEQRGYYTALEAPATATLRELGLETEAFFGSVEVPAPERLQPSRAAGSQPQLFDYVALFGRDANWAPVHANLGLRAHPGTRADGSPFDLRKEADFRELAQLAADGVIREWHFDMPSLSFSTWSRPRLRTKFQPSGFDSDEPRTGRHNRLARRVAFLCAIIATGGGYFSVEQPGASVMFHLHCFRALVSLGAVVTRLCETLAHYSARHSAVPTMPLSVKLQTFINLGFEMPDVDIDFAESDSAQPRSFHDDPEWISDLAESVEFKELLRYKFSKTGHINVLECRAYKTWVKWAARHHPMSRLLCMLDSRVLLGAAAKGRSSSLAITRVLQGALPYILGSQLYPAGLHVYSAQNRSDGPSRWKPVPGPTKPLPRWLEELIDGDTFGFDVMLASASVPKLPGRWLRLLLLLGGDIERNPGPSPSPRGPLDLQSGFVASTRHKMQKAFSGFLAWLQDELRIDATAVLSSSESAALALRGYGLYLYEAGHPRYLLVYAITAVQDAYPAYRSQLTPAWQLDKKWQAAEPGECRPVISQPILQAAIALAVLWNWTDWAAVTLLGFLCMLHPTELIFLTRGDLVFPADALSSDRIGYVHIKNPKTARFARRQHCRFDDQVTLEFLEALFLKLPWSARLFRGSLHMYRKQWNAIMTRLGVPCSLAQRGATPGVLRGSGATFLYLETEDLPLVAWRGRWAKVKTVEFYLQEVAAQLLLQRLSQQSRRRIETLSRHARALLLFYAANVGDLRPSNAFAAKRSSEYRDFARQTKRAEAFAAKRSSEYRDFARQTKRAE</sequence>
<evidence type="ECO:0000313" key="4">
    <source>
        <dbReference type="Proteomes" id="UP000601435"/>
    </source>
</evidence>
<keyword evidence="4" id="KW-1185">Reference proteome</keyword>
<comment type="caution">
    <text evidence="3">The sequence shown here is derived from an EMBL/GenBank/DDBJ whole genome shotgun (WGS) entry which is preliminary data.</text>
</comment>
<dbReference type="SUPFAM" id="SSF56349">
    <property type="entry name" value="DNA breaking-rejoining enzymes"/>
    <property type="match status" value="1"/>
</dbReference>
<feature type="compositionally biased region" description="Basic residues" evidence="2">
    <location>
        <begin position="683"/>
        <end position="692"/>
    </location>
</feature>
<feature type="compositionally biased region" description="Basic and acidic residues" evidence="2">
    <location>
        <begin position="667"/>
        <end position="682"/>
    </location>
</feature>
<feature type="region of interest" description="Disordered" evidence="2">
    <location>
        <begin position="29"/>
        <end position="60"/>
    </location>
</feature>
<feature type="region of interest" description="Disordered" evidence="2">
    <location>
        <begin position="370"/>
        <end position="429"/>
    </location>
</feature>
<accession>A0A813CE27</accession>
<feature type="non-terminal residue" evidence="3">
    <location>
        <position position="1681"/>
    </location>
</feature>
<reference evidence="3" key="1">
    <citation type="submission" date="2021-02" db="EMBL/GenBank/DDBJ databases">
        <authorList>
            <person name="Dougan E. K."/>
            <person name="Rhodes N."/>
            <person name="Thang M."/>
            <person name="Chan C."/>
        </authorList>
    </citation>
    <scope>NUCLEOTIDE SEQUENCE</scope>
</reference>